<dbReference type="RefSeq" id="WP_202722550.1">
    <property type="nucleotide sequence ID" value="NZ_BPEX01000020.1"/>
</dbReference>
<protein>
    <recommendedName>
        <fullName evidence="1">diguanylate cyclase</fullName>
        <ecNumber evidence="1">2.7.7.65</ecNumber>
    </recommendedName>
</protein>
<dbReference type="InterPro" id="IPR043128">
    <property type="entry name" value="Rev_trsase/Diguanyl_cyclase"/>
</dbReference>
<dbReference type="InterPro" id="IPR000160">
    <property type="entry name" value="GGDEF_dom"/>
</dbReference>
<feature type="transmembrane region" description="Helical" evidence="3">
    <location>
        <begin position="123"/>
        <end position="142"/>
    </location>
</feature>
<keyword evidence="6" id="KW-1185">Reference proteome</keyword>
<evidence type="ECO:0000256" key="2">
    <source>
        <dbReference type="ARBA" id="ARBA00034247"/>
    </source>
</evidence>
<feature type="transmembrane region" description="Helical" evidence="3">
    <location>
        <begin position="148"/>
        <end position="166"/>
    </location>
</feature>
<sequence>MDSLTFSVKHRDKDRLDLYKHRRVLAFILLVTLVTFVPLGIKNLFIGELGLGFFLLAFELSLIIEVIAIFRLKRQLIGYFPPLFLLCISIVLSIHTFGTLATYWVFPVVMTIVFMVPKKMAMLTNALIIFGSALAAIPHQAYMVTLRYVLALLICVSIAHVVIGAMRKLQRDLRELSIKDSLTGALNRYQMDDSLLMASENAKMGLGTCIALIDIDNFKLVNDLHGHDMGDKVIKVVVERINMNCRKSDLLFRLGGDEFLLLFDSTSVESAVAVAHTINNKVIEGITKLYPEASGVTLSIGIAESIAAEEPELWVKRADLALYDAKHSGRNQIKVYAPEHSRTTSKAVIAALG</sequence>
<dbReference type="PANTHER" id="PTHR45138">
    <property type="entry name" value="REGULATORY COMPONENTS OF SENSORY TRANSDUCTION SYSTEM"/>
    <property type="match status" value="1"/>
</dbReference>
<comment type="caution">
    <text evidence="5">The sequence shown here is derived from an EMBL/GenBank/DDBJ whole genome shotgun (WGS) entry which is preliminary data.</text>
</comment>
<comment type="catalytic activity">
    <reaction evidence="2">
        <text>2 GTP = 3',3'-c-di-GMP + 2 diphosphate</text>
        <dbReference type="Rhea" id="RHEA:24898"/>
        <dbReference type="ChEBI" id="CHEBI:33019"/>
        <dbReference type="ChEBI" id="CHEBI:37565"/>
        <dbReference type="ChEBI" id="CHEBI:58805"/>
        <dbReference type="EC" id="2.7.7.65"/>
    </reaction>
</comment>
<gene>
    <name evidence="5" type="ORF">JMA39_14385</name>
</gene>
<dbReference type="SUPFAM" id="SSF55073">
    <property type="entry name" value="Nucleotide cyclase"/>
    <property type="match status" value="1"/>
</dbReference>
<dbReference type="NCBIfam" id="TIGR00254">
    <property type="entry name" value="GGDEF"/>
    <property type="match status" value="1"/>
</dbReference>
<feature type="transmembrane region" description="Helical" evidence="3">
    <location>
        <begin position="51"/>
        <end position="70"/>
    </location>
</feature>
<evidence type="ECO:0000313" key="6">
    <source>
        <dbReference type="Proteomes" id="UP000604898"/>
    </source>
</evidence>
<organism evidence="5 6">
    <name type="scientific">Shewanella schlegeliana</name>
    <dbReference type="NCBI Taxonomy" id="190308"/>
    <lineage>
        <taxon>Bacteria</taxon>
        <taxon>Pseudomonadati</taxon>
        <taxon>Pseudomonadota</taxon>
        <taxon>Gammaproteobacteria</taxon>
        <taxon>Alteromonadales</taxon>
        <taxon>Shewanellaceae</taxon>
        <taxon>Shewanella</taxon>
    </lineage>
</organism>
<keyword evidence="3" id="KW-1133">Transmembrane helix</keyword>
<accession>A0ABS1T0I3</accession>
<feature type="transmembrane region" description="Helical" evidence="3">
    <location>
        <begin position="24"/>
        <end position="45"/>
    </location>
</feature>
<reference evidence="5 6" key="1">
    <citation type="submission" date="2021-01" db="EMBL/GenBank/DDBJ databases">
        <title>Genome sequence of Shewanella schlegeliana JCM 11561.</title>
        <authorList>
            <person name="Zhang H."/>
            <person name="Li C."/>
        </authorList>
    </citation>
    <scope>NUCLEOTIDE SEQUENCE [LARGE SCALE GENOMIC DNA]</scope>
    <source>
        <strain evidence="5 6">JCM 11561</strain>
    </source>
</reference>
<dbReference type="Pfam" id="PF00990">
    <property type="entry name" value="GGDEF"/>
    <property type="match status" value="1"/>
</dbReference>
<feature type="domain" description="GGDEF" evidence="4">
    <location>
        <begin position="206"/>
        <end position="338"/>
    </location>
</feature>
<dbReference type="EMBL" id="JAESVD010000008">
    <property type="protein sequence ID" value="MBL4914293.1"/>
    <property type="molecule type" value="Genomic_DNA"/>
</dbReference>
<dbReference type="PROSITE" id="PS50887">
    <property type="entry name" value="GGDEF"/>
    <property type="match status" value="1"/>
</dbReference>
<evidence type="ECO:0000313" key="5">
    <source>
        <dbReference type="EMBL" id="MBL4914293.1"/>
    </source>
</evidence>
<keyword evidence="3" id="KW-0812">Transmembrane</keyword>
<dbReference type="CDD" id="cd01949">
    <property type="entry name" value="GGDEF"/>
    <property type="match status" value="1"/>
</dbReference>
<dbReference type="SMART" id="SM00267">
    <property type="entry name" value="GGDEF"/>
    <property type="match status" value="1"/>
</dbReference>
<evidence type="ECO:0000259" key="4">
    <source>
        <dbReference type="PROSITE" id="PS50887"/>
    </source>
</evidence>
<evidence type="ECO:0000256" key="3">
    <source>
        <dbReference type="SAM" id="Phobius"/>
    </source>
</evidence>
<dbReference type="EC" id="2.7.7.65" evidence="1"/>
<evidence type="ECO:0000256" key="1">
    <source>
        <dbReference type="ARBA" id="ARBA00012528"/>
    </source>
</evidence>
<feature type="transmembrane region" description="Helical" evidence="3">
    <location>
        <begin position="77"/>
        <end position="94"/>
    </location>
</feature>
<dbReference type="InterPro" id="IPR029787">
    <property type="entry name" value="Nucleotide_cyclase"/>
</dbReference>
<dbReference type="InterPro" id="IPR050469">
    <property type="entry name" value="Diguanylate_Cyclase"/>
</dbReference>
<keyword evidence="3" id="KW-0472">Membrane</keyword>
<dbReference type="PANTHER" id="PTHR45138:SF9">
    <property type="entry name" value="DIGUANYLATE CYCLASE DGCM-RELATED"/>
    <property type="match status" value="1"/>
</dbReference>
<proteinExistence type="predicted"/>
<dbReference type="Proteomes" id="UP000604898">
    <property type="component" value="Unassembled WGS sequence"/>
</dbReference>
<name>A0ABS1T0I3_9GAMM</name>
<dbReference type="Gene3D" id="3.30.70.270">
    <property type="match status" value="1"/>
</dbReference>